<dbReference type="PANTHER" id="PTHR40697">
    <property type="entry name" value="ACETOIN CATABOLISM PROTEIN X"/>
    <property type="match status" value="1"/>
</dbReference>
<evidence type="ECO:0000313" key="2">
    <source>
        <dbReference type="Proteomes" id="UP000001400"/>
    </source>
</evidence>
<dbReference type="PANTHER" id="PTHR40697:SF2">
    <property type="entry name" value="ATP-NAD KINASE-RELATED"/>
    <property type="match status" value="1"/>
</dbReference>
<dbReference type="GO" id="GO:0006741">
    <property type="term" value="P:NADP+ biosynthetic process"/>
    <property type="evidence" value="ECO:0007669"/>
    <property type="project" value="InterPro"/>
</dbReference>
<keyword evidence="1" id="KW-0808">Transferase</keyword>
<reference evidence="1" key="1">
    <citation type="submission" date="2010-02" db="EMBL/GenBank/DDBJ databases">
        <title>Complete sequence of Aciduliprofundum boonei T469.</title>
        <authorList>
            <consortium name="US DOE Joint Genome Institute"/>
            <person name="Lucas S."/>
            <person name="Copeland A."/>
            <person name="Lapidus A."/>
            <person name="Cheng J.-F."/>
            <person name="Bruce D."/>
            <person name="Goodwin L."/>
            <person name="Pitluck S."/>
            <person name="Saunders E."/>
            <person name="Detter J.C."/>
            <person name="Han C."/>
            <person name="Tapia R."/>
            <person name="Land M."/>
            <person name="Hauser L."/>
            <person name="Kyrpides N."/>
            <person name="Mikhailova N."/>
            <person name="Flores G."/>
            <person name="Reysenbach A.-L."/>
            <person name="Woyke T."/>
        </authorList>
    </citation>
    <scope>NUCLEOTIDE SEQUENCE</scope>
    <source>
        <strain evidence="1">T469</strain>
    </source>
</reference>
<dbReference type="RefSeq" id="WP_008082282.1">
    <property type="nucleotide sequence ID" value="NC_013926.1"/>
</dbReference>
<sequence length="359" mass="40226">MRIGFVINPIAGMGGAVALKGTDGVLDEAIKRGARPIAAKRAREFLKNLKGNIEFLTASGKMGENILKEFEFPYKLVYNAPENTSAEDTKRAVKEFVKENARLIVFVGGDGTARDVVEIADSKIPILGVPSGVKMYSSIFAVNPQKAAEVVVYFLEGKTKLMDSEVLDIDEDAYRKNKLRIKLFAYAKTPYVEDLIQSSKSEYVDEEEEEDKKWIAEFFVENMDRNTLYLLGAGTTVNKIAEALGVEKTLLGVDGLYNGKIIARDLSENDILKLIDKYPKVKIVITPIGSQGFIFGRGNQQFSERVLEKVGKENIIIVATPRKVRELKKLRIDLENAQKFRGYYKVLVGYGKYKLMRVE</sequence>
<dbReference type="Pfam" id="PF20143">
    <property type="entry name" value="NAD_kinase_C"/>
    <property type="match status" value="1"/>
</dbReference>
<dbReference type="GO" id="GO:0003951">
    <property type="term" value="F:NAD+ kinase activity"/>
    <property type="evidence" value="ECO:0007669"/>
    <property type="project" value="InterPro"/>
</dbReference>
<dbReference type="STRING" id="439481.Aboo_0758"/>
<dbReference type="SUPFAM" id="SSF100950">
    <property type="entry name" value="NagB/RpiA/CoA transferase-like"/>
    <property type="match status" value="1"/>
</dbReference>
<protein>
    <submittedName>
        <fullName evidence="1">ATP-NAD/AcoX kinase</fullName>
    </submittedName>
</protein>
<evidence type="ECO:0000313" key="1">
    <source>
        <dbReference type="EMBL" id="ADD08567.1"/>
    </source>
</evidence>
<dbReference type="InterPro" id="IPR037171">
    <property type="entry name" value="NagB/RpiA_transferase-like"/>
</dbReference>
<accession>B5I9G4</accession>
<dbReference type="KEGG" id="abi:Aboo_0758"/>
<dbReference type="SUPFAM" id="SSF111331">
    <property type="entry name" value="NAD kinase/diacylglycerol kinase-like"/>
    <property type="match status" value="1"/>
</dbReference>
<dbReference type="InterPro" id="IPR002504">
    <property type="entry name" value="NADK"/>
</dbReference>
<dbReference type="Gene3D" id="3.40.50.10330">
    <property type="entry name" value="Probable inorganic polyphosphate/atp-NAD kinase, domain 1"/>
    <property type="match status" value="1"/>
</dbReference>
<dbReference type="EMBL" id="CP001941">
    <property type="protein sequence ID" value="ADD08567.1"/>
    <property type="molecule type" value="Genomic_DNA"/>
</dbReference>
<dbReference type="OrthoDB" id="56451at2157"/>
<dbReference type="GeneID" id="8827707"/>
<dbReference type="PIRSF" id="PIRSF016907">
    <property type="entry name" value="Kin_ATP-NAD"/>
    <property type="match status" value="1"/>
</dbReference>
<dbReference type="eggNOG" id="arCOG01350">
    <property type="taxonomic scope" value="Archaea"/>
</dbReference>
<dbReference type="InterPro" id="IPR016064">
    <property type="entry name" value="NAD/diacylglycerol_kinase_sf"/>
</dbReference>
<organism evidence="1 2">
    <name type="scientific">Aciduliprofundum boonei (strain DSM 19572 / T469)</name>
    <dbReference type="NCBI Taxonomy" id="439481"/>
    <lineage>
        <taxon>Archaea</taxon>
        <taxon>Methanobacteriati</taxon>
        <taxon>Thermoplasmatota</taxon>
        <taxon>DHVE2 group</taxon>
        <taxon>Candidatus Aciduliprofundum</taxon>
    </lineage>
</organism>
<dbReference type="HOGENOM" id="CLU_064691_0_0_2"/>
<name>B5I9G4_ACIB4</name>
<gene>
    <name evidence="1" type="ordered locus">Aboo_0758</name>
</gene>
<proteinExistence type="predicted"/>
<keyword evidence="1" id="KW-0418">Kinase</keyword>
<dbReference type="InterPro" id="IPR039065">
    <property type="entry name" value="AcoX-like"/>
</dbReference>
<keyword evidence="2" id="KW-1185">Reference proteome</keyword>
<dbReference type="Proteomes" id="UP000001400">
    <property type="component" value="Chromosome"/>
</dbReference>
<dbReference type="InterPro" id="IPR011386">
    <property type="entry name" value="Put_ATP-NAD_kin"/>
</dbReference>
<dbReference type="AlphaFoldDB" id="B5I9G4"/>
<dbReference type="InterPro" id="IPR017438">
    <property type="entry name" value="ATP-NAD_kinase_N"/>
</dbReference>
<dbReference type="Pfam" id="PF01513">
    <property type="entry name" value="NAD_kinase"/>
    <property type="match status" value="1"/>
</dbReference>